<reference evidence="2 3" key="1">
    <citation type="journal article" date="2007" name="Science">
        <title>The Fusarium graminearum genome reveals a link between localized polymorphism and pathogen specialization.</title>
        <authorList>
            <person name="Cuomo C.A."/>
            <person name="Gueldener U."/>
            <person name="Xu J.-R."/>
            <person name="Trail F."/>
            <person name="Turgeon B.G."/>
            <person name="Di Pietro A."/>
            <person name="Walton J.D."/>
            <person name="Ma L.-J."/>
            <person name="Baker S.E."/>
            <person name="Rep M."/>
            <person name="Adam G."/>
            <person name="Antoniw J."/>
            <person name="Baldwin T."/>
            <person name="Calvo S.E."/>
            <person name="Chang Y.-L."/>
            <person name="DeCaprio D."/>
            <person name="Gale L.R."/>
            <person name="Gnerre S."/>
            <person name="Goswami R.S."/>
            <person name="Hammond-Kosack K."/>
            <person name="Harris L.J."/>
            <person name="Hilburn K."/>
            <person name="Kennell J.C."/>
            <person name="Kroken S."/>
            <person name="Magnuson J.K."/>
            <person name="Mannhaupt G."/>
            <person name="Mauceli E.W."/>
            <person name="Mewes H.-W."/>
            <person name="Mitterbauer R."/>
            <person name="Muehlbauer G."/>
            <person name="Muensterkoetter M."/>
            <person name="Nelson D."/>
            <person name="O'Donnell K."/>
            <person name="Ouellet T."/>
            <person name="Qi W."/>
            <person name="Quesneville H."/>
            <person name="Roncero M.I.G."/>
            <person name="Seong K.-Y."/>
            <person name="Tetko I.V."/>
            <person name="Urban M."/>
            <person name="Waalwijk C."/>
            <person name="Ward T.J."/>
            <person name="Yao J."/>
            <person name="Birren B.W."/>
            <person name="Kistler H.C."/>
        </authorList>
    </citation>
    <scope>NUCLEOTIDE SEQUENCE [LARGE SCALE GENOMIC DNA]</scope>
    <source>
        <strain evidence="3">ATCC MYA-4620 / CBS 123657 / FGSC 9075 / NRRL 31084 / PH-1</strain>
        <strain evidence="2">PH-1 / ATCC MYA-4620 / FGSC 9075 / NRRL 31084</strain>
    </source>
</reference>
<reference evidence="2" key="4">
    <citation type="submission" date="2017-01" db="UniProtKB">
        <authorList>
            <consortium name="EnsemblFungi"/>
        </authorList>
    </citation>
    <scope>IDENTIFICATION</scope>
    <source>
        <strain evidence="2">PH-1 / ATCC MYA-4620 / FGSC 9075 / NRRL 31084</strain>
    </source>
</reference>
<dbReference type="VEuPathDB" id="FungiDB:FGRAMPH1_01G01913"/>
<dbReference type="EMBL" id="HG970332">
    <property type="protein sequence ID" value="CEF72757.1"/>
    <property type="molecule type" value="Genomic_DNA"/>
</dbReference>
<dbReference type="Proteomes" id="UP000070720">
    <property type="component" value="Chromosome 1"/>
</dbReference>
<dbReference type="AlphaFoldDB" id="I1S4Q5"/>
<proteinExistence type="predicted"/>
<evidence type="ECO:0000313" key="2">
    <source>
        <dbReference type="EnsemblFungi" id="CEF72757"/>
    </source>
</evidence>
<reference evidence="1 3" key="3">
    <citation type="journal article" date="2015" name="BMC Genomics">
        <title>The completed genome sequence of the pathogenic ascomycete fungus Fusarium graminearum.</title>
        <authorList>
            <person name="King R."/>
            <person name="Urban M."/>
            <person name="Hammond-Kosack M.C."/>
            <person name="Hassani-Pak K."/>
            <person name="Hammond-Kosack K.E."/>
        </authorList>
    </citation>
    <scope>NUCLEOTIDE SEQUENCE [LARGE SCALE GENOMIC DNA]</scope>
    <source>
        <strain evidence="3">ATCC MYA-4620 / CBS 123657 / FGSC 9075 / NRRL 31084 / PH-1</strain>
        <strain evidence="1">PH-1</strain>
    </source>
</reference>
<evidence type="ECO:0000313" key="1">
    <source>
        <dbReference type="EMBL" id="CEF72757.1"/>
    </source>
</evidence>
<keyword evidence="3" id="KW-1185">Reference proteome</keyword>
<protein>
    <submittedName>
        <fullName evidence="1">Chromosome 1, complete genome</fullName>
    </submittedName>
</protein>
<organism evidence="1 3">
    <name type="scientific">Gibberella zeae (strain ATCC MYA-4620 / CBS 123657 / FGSC 9075 / NRRL 31084 / PH-1)</name>
    <name type="common">Wheat head blight fungus</name>
    <name type="synonym">Fusarium graminearum</name>
    <dbReference type="NCBI Taxonomy" id="229533"/>
    <lineage>
        <taxon>Eukaryota</taxon>
        <taxon>Fungi</taxon>
        <taxon>Dikarya</taxon>
        <taxon>Ascomycota</taxon>
        <taxon>Pezizomycotina</taxon>
        <taxon>Sordariomycetes</taxon>
        <taxon>Hypocreomycetidae</taxon>
        <taxon>Hypocreales</taxon>
        <taxon>Nectriaceae</taxon>
        <taxon>Fusarium</taxon>
    </lineage>
</organism>
<accession>I1S4Q5</accession>
<dbReference type="KEGG" id="fgr:FGSG_11823"/>
<sequence length="114" mass="12584">MAKVFVEDSLHVPESVSPSKQLFCRPEHIRIFATGCESLGPGGLCLQLQDDSSFAHPLDSGSDMTTCVIGSGLAKKQQRYCILPDLGNCKPRTGWAGFHQRIPRRRIQFLVLQG</sequence>
<accession>A0A098D2T3</accession>
<dbReference type="EnsemblFungi" id="CEF72757">
    <property type="protein sequence ID" value="CEF72757"/>
    <property type="gene ID" value="FGRRES_11823"/>
</dbReference>
<reference evidence="2 3" key="2">
    <citation type="journal article" date="2010" name="Nature">
        <title>Comparative genomics reveals mobile pathogenicity chromosomes in Fusarium.</title>
        <authorList>
            <person name="Ma L.J."/>
            <person name="van der Does H.C."/>
            <person name="Borkovich K.A."/>
            <person name="Coleman J.J."/>
            <person name="Daboussi M.J."/>
            <person name="Di Pietro A."/>
            <person name="Dufresne M."/>
            <person name="Freitag M."/>
            <person name="Grabherr M."/>
            <person name="Henrissat B."/>
            <person name="Houterman P.M."/>
            <person name="Kang S."/>
            <person name="Shim W.B."/>
            <person name="Woloshuk C."/>
            <person name="Xie X."/>
            <person name="Xu J.R."/>
            <person name="Antoniw J."/>
            <person name="Baker S.E."/>
            <person name="Bluhm B.H."/>
            <person name="Breakspear A."/>
            <person name="Brown D.W."/>
            <person name="Butchko R.A."/>
            <person name="Chapman S."/>
            <person name="Coulson R."/>
            <person name="Coutinho P.M."/>
            <person name="Danchin E.G."/>
            <person name="Diener A."/>
            <person name="Gale L.R."/>
            <person name="Gardiner D.M."/>
            <person name="Goff S."/>
            <person name="Hammond-Kosack K.E."/>
            <person name="Hilburn K."/>
            <person name="Hua-Van A."/>
            <person name="Jonkers W."/>
            <person name="Kazan K."/>
            <person name="Kodira C.D."/>
            <person name="Koehrsen M."/>
            <person name="Kumar L."/>
            <person name="Lee Y.H."/>
            <person name="Li L."/>
            <person name="Manners J.M."/>
            <person name="Miranda-Saavedra D."/>
            <person name="Mukherjee M."/>
            <person name="Park G."/>
            <person name="Park J."/>
            <person name="Park S.Y."/>
            <person name="Proctor R.H."/>
            <person name="Regev A."/>
            <person name="Ruiz-Roldan M.C."/>
            <person name="Sain D."/>
            <person name="Sakthikumar S."/>
            <person name="Sykes S."/>
            <person name="Schwartz D.C."/>
            <person name="Turgeon B.G."/>
            <person name="Wapinski I."/>
            <person name="Yoder O."/>
            <person name="Young S."/>
            <person name="Zeng Q."/>
            <person name="Zhou S."/>
            <person name="Galagan J."/>
            <person name="Cuomo C.A."/>
            <person name="Kistler H.C."/>
            <person name="Rep M."/>
        </authorList>
    </citation>
    <scope>GENOME REANNOTATION</scope>
    <source>
        <strain evidence="3">ATCC MYA-4620 / CBS 123657 / FGSC 9075 / NRRL 31084 / PH-1</strain>
        <strain evidence="2">PH-1 / ATCC MYA-4620 / FGSC 9075 / NRRL 31084</strain>
    </source>
</reference>
<dbReference type="HOGENOM" id="CLU_2121308_0_0_1"/>
<dbReference type="RefSeq" id="XP_011316469.1">
    <property type="nucleotide sequence ID" value="XM_011318167.1"/>
</dbReference>
<name>I1S4Q5_GIBZE</name>
<evidence type="ECO:0000313" key="3">
    <source>
        <dbReference type="Proteomes" id="UP000070720"/>
    </source>
</evidence>
<gene>
    <name evidence="1" type="ORF">FGRAMPH1_01T01913</name>
</gene>
<dbReference type="InParanoid" id="I1S4Q5"/>